<organism evidence="5 6">
    <name type="scientific">Latilactobacillus sakei</name>
    <name type="common">Lactobacillus sakei</name>
    <dbReference type="NCBI Taxonomy" id="1599"/>
    <lineage>
        <taxon>Bacteria</taxon>
        <taxon>Bacillati</taxon>
        <taxon>Bacillota</taxon>
        <taxon>Bacilli</taxon>
        <taxon>Lactobacillales</taxon>
        <taxon>Lactobacillaceae</taxon>
        <taxon>Latilactobacillus</taxon>
    </lineage>
</organism>
<dbReference type="EMBL" id="CP122959">
    <property type="protein sequence ID" value="WGI19297.1"/>
    <property type="molecule type" value="Genomic_DNA"/>
</dbReference>
<dbReference type="Gene3D" id="3.40.600.10">
    <property type="entry name" value="DNA mismatch repair MutH/Restriction endonuclease, type II"/>
    <property type="match status" value="2"/>
</dbReference>
<dbReference type="RefSeq" id="WP_280102946.1">
    <property type="nucleotide sequence ID" value="NZ_CP122959.1"/>
</dbReference>
<dbReference type="InterPro" id="IPR011337">
    <property type="entry name" value="DNA_rep_MutH/RE_typeII_Sau3AI"/>
</dbReference>
<dbReference type="AlphaFoldDB" id="A0AAF0GNC0"/>
<dbReference type="CDD" id="cd22355">
    <property type="entry name" value="Sau3AI_C"/>
    <property type="match status" value="1"/>
</dbReference>
<dbReference type="GO" id="GO:0003677">
    <property type="term" value="F:DNA binding"/>
    <property type="evidence" value="ECO:0007669"/>
    <property type="project" value="InterPro"/>
</dbReference>
<dbReference type="Proteomes" id="UP001179858">
    <property type="component" value="Chromosome"/>
</dbReference>
<proteinExistence type="predicted"/>
<accession>A0AAF0GNC0</accession>
<dbReference type="REBASE" id="709203">
    <property type="entry name" value="LsaHUP1ORF705P"/>
</dbReference>
<sequence>MLNFQTKEQVHNRGCEAVGRPVGELVKQMDMKLSGKKSQVGDAWESWFGVEKNNIAGPDLAEAGVELKATPVKDTRNGKSAKERLVLNIINYVEEYNKEFETSSFWHKNQYLELGFYGYEKDKNWQEFQILKAALFTYPEKDLLIIKDDWQKIHQLIRAGRAQDLSEGLTMYLGACPKGKNKNSLRNQNSVLHADQAMQRAYSLKSGYMTYLLREYVFGGNEDEHIRTTPFAEGEFFETFDKFDSIESVVKDISVLEKISLEQYILNTMEPYKGKTVDELAVRFNIEKNDKYPYNINAMLASHMLGLFGDLQKSEEFIKANIKVKTIRVKLNGKIKESMSFPSFKFKELINENWEDSTLNMMLDASKLFFVVFREQENGSYIFSGAKFWSMPSKDLMTTVKSVWKETVTTIRQGVKLIYTGKKVKNNFIKSSDKRIIHVRPHASVASYEVNNANADELPVAANWTNKPEEYSDNWMTKQCFWLNNDYVLEQIKDIL</sequence>
<evidence type="ECO:0000259" key="4">
    <source>
        <dbReference type="SMART" id="SM00927"/>
    </source>
</evidence>
<evidence type="ECO:0000313" key="5">
    <source>
        <dbReference type="EMBL" id="WGI19297.1"/>
    </source>
</evidence>
<evidence type="ECO:0000256" key="1">
    <source>
        <dbReference type="ARBA" id="ARBA00022722"/>
    </source>
</evidence>
<dbReference type="CDD" id="cd22356">
    <property type="entry name" value="Sau3AI_N-like"/>
    <property type="match status" value="1"/>
</dbReference>
<dbReference type="InterPro" id="IPR011335">
    <property type="entry name" value="Restrct_endonuc-II-like"/>
</dbReference>
<dbReference type="GO" id="GO:0004519">
    <property type="term" value="F:endonuclease activity"/>
    <property type="evidence" value="ECO:0007669"/>
    <property type="project" value="UniProtKB-KW"/>
</dbReference>
<dbReference type="GO" id="GO:0016787">
    <property type="term" value="F:hydrolase activity"/>
    <property type="evidence" value="ECO:0007669"/>
    <property type="project" value="UniProtKB-KW"/>
</dbReference>
<evidence type="ECO:0000256" key="2">
    <source>
        <dbReference type="ARBA" id="ARBA00022759"/>
    </source>
</evidence>
<dbReference type="SMART" id="SM00927">
    <property type="entry name" value="MutH"/>
    <property type="match status" value="1"/>
</dbReference>
<dbReference type="Pfam" id="PF02976">
    <property type="entry name" value="MutH"/>
    <property type="match status" value="1"/>
</dbReference>
<dbReference type="InterPro" id="IPR037057">
    <property type="entry name" value="DNA_rep_MutH/T2_RE_sf"/>
</dbReference>
<keyword evidence="3" id="KW-0378">Hydrolase</keyword>
<dbReference type="SUPFAM" id="SSF52980">
    <property type="entry name" value="Restriction endonuclease-like"/>
    <property type="match status" value="2"/>
</dbReference>
<protein>
    <submittedName>
        <fullName evidence="5">MutH/Sau3AI family endonuclease</fullName>
    </submittedName>
</protein>
<keyword evidence="1" id="KW-0540">Nuclease</keyword>
<keyword evidence="2 5" id="KW-0255">Endonuclease</keyword>
<gene>
    <name evidence="5" type="ORF">QBD03_00700</name>
</gene>
<reference evidence="5" key="1">
    <citation type="submission" date="2023-04" db="EMBL/GenBank/DDBJ databases">
        <title>Novel strain of Lactilactobacillus sakei and use thereof.</title>
        <authorList>
            <person name="Kim S.Y."/>
        </authorList>
    </citation>
    <scope>NUCLEOTIDE SEQUENCE</scope>
    <source>
        <strain evidence="5">HUP1</strain>
    </source>
</reference>
<evidence type="ECO:0000313" key="6">
    <source>
        <dbReference type="Proteomes" id="UP001179858"/>
    </source>
</evidence>
<name>A0AAF0GNC0_LATSK</name>
<evidence type="ECO:0000256" key="3">
    <source>
        <dbReference type="ARBA" id="ARBA00022801"/>
    </source>
</evidence>
<feature type="domain" description="DNA mismatch repair MutH/Type II restriction enzyme Sau3AI" evidence="4">
    <location>
        <begin position="48"/>
        <end position="149"/>
    </location>
</feature>